<dbReference type="OrthoDB" id="1306069at2759"/>
<evidence type="ECO:0000313" key="4">
    <source>
        <dbReference type="Proteomes" id="UP000824120"/>
    </source>
</evidence>
<organism evidence="3 4">
    <name type="scientific">Solanum commersonii</name>
    <name type="common">Commerson's wild potato</name>
    <name type="synonym">Commerson's nightshade</name>
    <dbReference type="NCBI Taxonomy" id="4109"/>
    <lineage>
        <taxon>Eukaryota</taxon>
        <taxon>Viridiplantae</taxon>
        <taxon>Streptophyta</taxon>
        <taxon>Embryophyta</taxon>
        <taxon>Tracheophyta</taxon>
        <taxon>Spermatophyta</taxon>
        <taxon>Magnoliopsida</taxon>
        <taxon>eudicotyledons</taxon>
        <taxon>Gunneridae</taxon>
        <taxon>Pentapetalae</taxon>
        <taxon>asterids</taxon>
        <taxon>lamiids</taxon>
        <taxon>Solanales</taxon>
        <taxon>Solanaceae</taxon>
        <taxon>Solanoideae</taxon>
        <taxon>Solaneae</taxon>
        <taxon>Solanum</taxon>
    </lineage>
</organism>
<proteinExistence type="predicted"/>
<feature type="region of interest" description="Disordered" evidence="1">
    <location>
        <begin position="1"/>
        <end position="26"/>
    </location>
</feature>
<reference evidence="3 4" key="1">
    <citation type="submission" date="2020-09" db="EMBL/GenBank/DDBJ databases">
        <title>De no assembly of potato wild relative species, Solanum commersonii.</title>
        <authorList>
            <person name="Cho K."/>
        </authorList>
    </citation>
    <scope>NUCLEOTIDE SEQUENCE [LARGE SCALE GENOMIC DNA]</scope>
    <source>
        <strain evidence="3">LZ3.2</strain>
        <tissue evidence="3">Leaf</tissue>
    </source>
</reference>
<protein>
    <recommendedName>
        <fullName evidence="2">Reverse transcriptase zinc-binding domain-containing protein</fullName>
    </recommendedName>
</protein>
<evidence type="ECO:0000259" key="2">
    <source>
        <dbReference type="Pfam" id="PF13966"/>
    </source>
</evidence>
<dbReference type="EMBL" id="JACXVP010000009">
    <property type="protein sequence ID" value="KAG5585822.1"/>
    <property type="molecule type" value="Genomic_DNA"/>
</dbReference>
<gene>
    <name evidence="3" type="ORF">H5410_046256</name>
</gene>
<evidence type="ECO:0000313" key="3">
    <source>
        <dbReference type="EMBL" id="KAG5585822.1"/>
    </source>
</evidence>
<feature type="domain" description="Reverse transcriptase zinc-binding" evidence="2">
    <location>
        <begin position="117"/>
        <end position="157"/>
    </location>
</feature>
<evidence type="ECO:0000256" key="1">
    <source>
        <dbReference type="SAM" id="MobiDB-lite"/>
    </source>
</evidence>
<dbReference type="Pfam" id="PF13966">
    <property type="entry name" value="zf-RVT"/>
    <property type="match status" value="1"/>
</dbReference>
<sequence>MSESREKKKCEEEHVEAESQEQEERRKLKRNGQVLLANYKEIREEIVFESNSSLWWDDWLGEGILTKHNTTISNLNNIPVSYILEGGKWNESLVRQHAPPLLVPHILNTKLTDSGDFSCTSAWEICRNKGEKTLMYKHMWSKNIHFNVSFLSWRALKINSH</sequence>
<dbReference type="InterPro" id="IPR026960">
    <property type="entry name" value="RVT-Znf"/>
</dbReference>
<feature type="compositionally biased region" description="Basic and acidic residues" evidence="1">
    <location>
        <begin position="1"/>
        <end position="12"/>
    </location>
</feature>
<comment type="caution">
    <text evidence="3">The sequence shown here is derived from an EMBL/GenBank/DDBJ whole genome shotgun (WGS) entry which is preliminary data.</text>
</comment>
<name>A0A9J5XF56_SOLCO</name>
<dbReference type="Proteomes" id="UP000824120">
    <property type="component" value="Chromosome 9"/>
</dbReference>
<keyword evidence="4" id="KW-1185">Reference proteome</keyword>
<dbReference type="AlphaFoldDB" id="A0A9J5XF56"/>
<accession>A0A9J5XF56</accession>